<dbReference type="PANTHER" id="PTHR22601">
    <property type="entry name" value="ISP4 LIKE PROTEIN"/>
    <property type="match status" value="1"/>
</dbReference>
<evidence type="ECO:0000256" key="7">
    <source>
        <dbReference type="ARBA" id="ARBA00022989"/>
    </source>
</evidence>
<name>A0A6P5F641_ANACO</name>
<keyword evidence="5" id="KW-0571">Peptide transport</keyword>
<feature type="transmembrane region" description="Helical" evidence="9">
    <location>
        <begin position="412"/>
        <end position="433"/>
    </location>
</feature>
<feature type="transmembrane region" description="Helical" evidence="9">
    <location>
        <begin position="281"/>
        <end position="300"/>
    </location>
</feature>
<comment type="similarity">
    <text evidence="2">Belongs to the oligopeptide OPT transporter (TC 2.A.67.1) family.</text>
</comment>
<feature type="transmembrane region" description="Helical" evidence="9">
    <location>
        <begin position="524"/>
        <end position="546"/>
    </location>
</feature>
<evidence type="ECO:0000256" key="3">
    <source>
        <dbReference type="ARBA" id="ARBA00022448"/>
    </source>
</evidence>
<reference evidence="11" key="2">
    <citation type="submission" date="2025-08" db="UniProtKB">
        <authorList>
            <consortium name="RefSeq"/>
        </authorList>
    </citation>
    <scope>IDENTIFICATION</scope>
    <source>
        <tissue evidence="11">Leaf</tissue>
    </source>
</reference>
<protein>
    <submittedName>
        <fullName evidence="11">Oligopeptide transporter 5-like</fullName>
    </submittedName>
</protein>
<comment type="subcellular location">
    <subcellularLocation>
        <location evidence="1">Membrane</location>
        <topology evidence="1">Multi-pass membrane protein</topology>
    </subcellularLocation>
</comment>
<evidence type="ECO:0000256" key="2">
    <source>
        <dbReference type="ARBA" id="ARBA00005484"/>
    </source>
</evidence>
<dbReference type="InterPro" id="IPR004813">
    <property type="entry name" value="OPT"/>
</dbReference>
<dbReference type="AlphaFoldDB" id="A0A6P5F641"/>
<dbReference type="GeneID" id="109712075"/>
<feature type="transmembrane region" description="Helical" evidence="9">
    <location>
        <begin position="250"/>
        <end position="269"/>
    </location>
</feature>
<dbReference type="NCBIfam" id="TIGR00727">
    <property type="entry name" value="ISP4_OPT"/>
    <property type="match status" value="1"/>
</dbReference>
<evidence type="ECO:0000256" key="1">
    <source>
        <dbReference type="ARBA" id="ARBA00004141"/>
    </source>
</evidence>
<accession>A0A6P5F641</accession>
<dbReference type="Pfam" id="PF03169">
    <property type="entry name" value="OPT"/>
    <property type="match status" value="1"/>
</dbReference>
<feature type="transmembrane region" description="Helical" evidence="9">
    <location>
        <begin position="215"/>
        <end position="238"/>
    </location>
</feature>
<sequence length="733" mass="81702">MDQSPPLCEVHDDSPIEEVRLTVPTTDNKDLPVLTLRTWVLGISSCALIAFLNEFFNYRQNQIGLDPNLPQLGLLALGRLMAATLPAKSLRIPWTGWKVSLNPGPFNIKEHALVMILASSGSWIPYASEVVPQMKAFYHREINPWAALLLIQTSQVMGYGFAGVFMKFLVDSPYMWWPSTLVDVSTYRAFHEVEVRQKGGLTKIQFFTIVAVSSFAYYVVPNYFFPSITALSFACWIWKSSITAQQIGSGFSGLGVGSIGLDWSTISAIGNPMASPAFATFNTLAGFVLAVYVVTPLVYWRNAYNARRFPIFSAGTFDETGGKYNISRVLDSKRFELDKSAYEEYSPLYMSAFLVVSYGFCFAAITATLVHVALYNGRSIWRQYKQASSSSSRSDDIHTRLMKNNYKSIPQSWFIVLLLMMLGLSILTVEGFGKQFQLPFVGILLACAMVFILLLPFGVLEATTSMGIDLALISEMTSGYLYPGKPLATFAFKSYATSCMGLALNFLKSFKFGHYMKIPPRSMFIVQIVGTVIASSVDFATAWWLLSTVDGICDLDKLPVGSPWTCPGQTAINSSINIWAVIGPARIFGSLSAYSSLYYYFLYGASATVLVWIISRVFPKKEWIRQVNVPLIFAASTQMPFAKPVHYWSWFIVAFFFNYVVYRRWRAWWSRYNYLLSSALTCGVALMALLGSIFQFNGINGIGWWGQAVSDHCPLAICPTAPGIEAKGCPLLH</sequence>
<evidence type="ECO:0000256" key="6">
    <source>
        <dbReference type="ARBA" id="ARBA00022927"/>
    </source>
</evidence>
<keyword evidence="8 9" id="KW-0472">Membrane</keyword>
<keyword evidence="10" id="KW-1185">Reference proteome</keyword>
<evidence type="ECO:0000256" key="9">
    <source>
        <dbReference type="SAM" id="Phobius"/>
    </source>
</evidence>
<feature type="transmembrane region" description="Helical" evidence="9">
    <location>
        <begin position="674"/>
        <end position="696"/>
    </location>
</feature>
<dbReference type="OrthoDB" id="776474at2759"/>
<keyword evidence="7 9" id="KW-1133">Transmembrane helix</keyword>
<feature type="transmembrane region" description="Helical" evidence="9">
    <location>
        <begin position="440"/>
        <end position="460"/>
    </location>
</feature>
<dbReference type="Proteomes" id="UP000515123">
    <property type="component" value="Linkage group 6"/>
</dbReference>
<evidence type="ECO:0000256" key="8">
    <source>
        <dbReference type="ARBA" id="ARBA00023136"/>
    </source>
</evidence>
<dbReference type="GO" id="GO:0015031">
    <property type="term" value="P:protein transport"/>
    <property type="evidence" value="ECO:0007669"/>
    <property type="project" value="UniProtKB-KW"/>
</dbReference>
<feature type="transmembrane region" description="Helical" evidence="9">
    <location>
        <begin position="145"/>
        <end position="170"/>
    </location>
</feature>
<evidence type="ECO:0000313" key="10">
    <source>
        <dbReference type="Proteomes" id="UP000515123"/>
    </source>
</evidence>
<evidence type="ECO:0000256" key="5">
    <source>
        <dbReference type="ARBA" id="ARBA00022856"/>
    </source>
</evidence>
<feature type="transmembrane region" description="Helical" evidence="9">
    <location>
        <begin position="647"/>
        <end position="662"/>
    </location>
</feature>
<feature type="transmembrane region" description="Helical" evidence="9">
    <location>
        <begin position="348"/>
        <end position="374"/>
    </location>
</feature>
<feature type="transmembrane region" description="Helical" evidence="9">
    <location>
        <begin position="480"/>
        <end position="504"/>
    </location>
</feature>
<dbReference type="NCBIfam" id="TIGR00728">
    <property type="entry name" value="OPT_sfam"/>
    <property type="match status" value="1"/>
</dbReference>
<evidence type="ECO:0000256" key="4">
    <source>
        <dbReference type="ARBA" id="ARBA00022692"/>
    </source>
</evidence>
<evidence type="ECO:0000313" key="11">
    <source>
        <dbReference type="RefSeq" id="XP_020091092.1"/>
    </source>
</evidence>
<keyword evidence="6" id="KW-0653">Protein transport</keyword>
<feature type="transmembrane region" description="Helical" evidence="9">
    <location>
        <begin position="597"/>
        <end position="614"/>
    </location>
</feature>
<dbReference type="GO" id="GO:0016020">
    <property type="term" value="C:membrane"/>
    <property type="evidence" value="ECO:0007669"/>
    <property type="project" value="UniProtKB-SubCell"/>
</dbReference>
<dbReference type="RefSeq" id="XP_020091092.1">
    <property type="nucleotide sequence ID" value="XM_020235503.1"/>
</dbReference>
<dbReference type="GO" id="GO:0035673">
    <property type="term" value="F:oligopeptide transmembrane transporter activity"/>
    <property type="evidence" value="ECO:0007669"/>
    <property type="project" value="InterPro"/>
</dbReference>
<keyword evidence="3" id="KW-0813">Transport</keyword>
<reference evidence="10" key="1">
    <citation type="journal article" date="2015" name="Nat. Genet.">
        <title>The pineapple genome and the evolution of CAM photosynthesis.</title>
        <authorList>
            <person name="Ming R."/>
            <person name="VanBuren R."/>
            <person name="Wai C.M."/>
            <person name="Tang H."/>
            <person name="Schatz M.C."/>
            <person name="Bowers J.E."/>
            <person name="Lyons E."/>
            <person name="Wang M.L."/>
            <person name="Chen J."/>
            <person name="Biggers E."/>
            <person name="Zhang J."/>
            <person name="Huang L."/>
            <person name="Zhang L."/>
            <person name="Miao W."/>
            <person name="Zhang J."/>
            <person name="Ye Z."/>
            <person name="Miao C."/>
            <person name="Lin Z."/>
            <person name="Wang H."/>
            <person name="Zhou H."/>
            <person name="Yim W.C."/>
            <person name="Priest H.D."/>
            <person name="Zheng C."/>
            <person name="Woodhouse M."/>
            <person name="Edger P.P."/>
            <person name="Guyot R."/>
            <person name="Guo H.B."/>
            <person name="Guo H."/>
            <person name="Zheng G."/>
            <person name="Singh R."/>
            <person name="Sharma A."/>
            <person name="Min X."/>
            <person name="Zheng Y."/>
            <person name="Lee H."/>
            <person name="Gurtowski J."/>
            <person name="Sedlazeck F.J."/>
            <person name="Harkess A."/>
            <person name="McKain M.R."/>
            <person name="Liao Z."/>
            <person name="Fang J."/>
            <person name="Liu J."/>
            <person name="Zhang X."/>
            <person name="Zhang Q."/>
            <person name="Hu W."/>
            <person name="Qin Y."/>
            <person name="Wang K."/>
            <person name="Chen L.Y."/>
            <person name="Shirley N."/>
            <person name="Lin Y.R."/>
            <person name="Liu L.Y."/>
            <person name="Hernandez A.G."/>
            <person name="Wright C.L."/>
            <person name="Bulone V."/>
            <person name="Tuskan G.A."/>
            <person name="Heath K."/>
            <person name="Zee F."/>
            <person name="Moore P.H."/>
            <person name="Sunkar R."/>
            <person name="Leebens-Mack J.H."/>
            <person name="Mockler T."/>
            <person name="Bennetzen J.L."/>
            <person name="Freeling M."/>
            <person name="Sankoff D."/>
            <person name="Paterson A.H."/>
            <person name="Zhu X."/>
            <person name="Yang X."/>
            <person name="Smith J.A."/>
            <person name="Cushman J.C."/>
            <person name="Paull R.E."/>
            <person name="Yu Q."/>
        </authorList>
    </citation>
    <scope>NUCLEOTIDE SEQUENCE [LARGE SCALE GENOMIC DNA]</scope>
    <source>
        <strain evidence="10">cv. F153</strain>
    </source>
</reference>
<proteinExistence type="inferred from homology"/>
<gene>
    <name evidence="11" type="primary">LOC109712075</name>
</gene>
<organism evidence="10 11">
    <name type="scientific">Ananas comosus</name>
    <name type="common">Pineapple</name>
    <name type="synonym">Ananas ananas</name>
    <dbReference type="NCBI Taxonomy" id="4615"/>
    <lineage>
        <taxon>Eukaryota</taxon>
        <taxon>Viridiplantae</taxon>
        <taxon>Streptophyta</taxon>
        <taxon>Embryophyta</taxon>
        <taxon>Tracheophyta</taxon>
        <taxon>Spermatophyta</taxon>
        <taxon>Magnoliopsida</taxon>
        <taxon>Liliopsida</taxon>
        <taxon>Poales</taxon>
        <taxon>Bromeliaceae</taxon>
        <taxon>Bromelioideae</taxon>
        <taxon>Ananas</taxon>
    </lineage>
</organism>
<feature type="transmembrane region" description="Helical" evidence="9">
    <location>
        <begin position="36"/>
        <end position="56"/>
    </location>
</feature>
<keyword evidence="4 9" id="KW-0812">Transmembrane</keyword>
<dbReference type="InterPro" id="IPR004648">
    <property type="entry name" value="Oligpept_transpt"/>
</dbReference>